<sequence length="241" mass="26808">MCSGRIRSPTSPEPSEFRDNSPDPSPHRPPPVAFDEKPTMSDLSQKPQGRTAQRLETRQRVLDAAIAEFRATGTADADVAAIAAAAGVARATFYFHFPTKEHVLAALEEREETRIARALTRFLSRPRDLAASLSKTIELVAAMERRLGTLLFKDLLALHFSPTRPLTEDWREHPVIVLVAEMIERAHQRGEAQIVVDPYHSAVFFLLGLYGLLASTTTAAQLRTVTLDNYLVTVLRSLEPR</sequence>
<dbReference type="PROSITE" id="PS50977">
    <property type="entry name" value="HTH_TETR_2"/>
    <property type="match status" value="1"/>
</dbReference>
<keyword evidence="1 2" id="KW-0238">DNA-binding</keyword>
<gene>
    <name evidence="5" type="ORF">NONO_c30120</name>
</gene>
<dbReference type="InterPro" id="IPR009057">
    <property type="entry name" value="Homeodomain-like_sf"/>
</dbReference>
<dbReference type="GO" id="GO:0003700">
    <property type="term" value="F:DNA-binding transcription factor activity"/>
    <property type="evidence" value="ECO:0007669"/>
    <property type="project" value="TreeGrafter"/>
</dbReference>
<dbReference type="InterPro" id="IPR001647">
    <property type="entry name" value="HTH_TetR"/>
</dbReference>
<dbReference type="HOGENOM" id="CLU_100570_0_0_11"/>
<dbReference type="eggNOG" id="COG1309">
    <property type="taxonomic scope" value="Bacteria"/>
</dbReference>
<dbReference type="AlphaFoldDB" id="W5TF59"/>
<dbReference type="KEGG" id="nno:NONO_c30120"/>
<evidence type="ECO:0000259" key="4">
    <source>
        <dbReference type="PROSITE" id="PS50977"/>
    </source>
</evidence>
<dbReference type="STRING" id="1415166.NONO_c30120"/>
<dbReference type="GO" id="GO:0000976">
    <property type="term" value="F:transcription cis-regulatory region binding"/>
    <property type="evidence" value="ECO:0007669"/>
    <property type="project" value="TreeGrafter"/>
</dbReference>
<dbReference type="PANTHER" id="PTHR30055:SF184">
    <property type="entry name" value="HTH-TYPE TRANSCRIPTIONAL REGULATOR ETHR"/>
    <property type="match status" value="1"/>
</dbReference>
<dbReference type="InterPro" id="IPR050109">
    <property type="entry name" value="HTH-type_TetR-like_transc_reg"/>
</dbReference>
<feature type="compositionally biased region" description="Pro residues" evidence="3">
    <location>
        <begin position="23"/>
        <end position="32"/>
    </location>
</feature>
<dbReference type="EMBL" id="CP006850">
    <property type="protein sequence ID" value="AHH17799.1"/>
    <property type="molecule type" value="Genomic_DNA"/>
</dbReference>
<name>W5TF59_9NOCA</name>
<protein>
    <submittedName>
        <fullName evidence="5">Putative transcriptional regulator, TetR family</fullName>
    </submittedName>
</protein>
<evidence type="ECO:0000313" key="6">
    <source>
        <dbReference type="Proteomes" id="UP000019150"/>
    </source>
</evidence>
<dbReference type="SUPFAM" id="SSF46689">
    <property type="entry name" value="Homeodomain-like"/>
    <property type="match status" value="1"/>
</dbReference>
<feature type="compositionally biased region" description="Polar residues" evidence="3">
    <location>
        <begin position="41"/>
        <end position="51"/>
    </location>
</feature>
<dbReference type="Proteomes" id="UP000019150">
    <property type="component" value="Chromosome"/>
</dbReference>
<reference evidence="5 6" key="1">
    <citation type="journal article" date="2014" name="Appl. Environ. Microbiol.">
        <title>Insights into the Microbial Degradation of Rubber and Gutta-Percha by Analysis of the Complete Genome of Nocardia nova SH22a.</title>
        <authorList>
            <person name="Luo Q."/>
            <person name="Hiessl S."/>
            <person name="Poehlein A."/>
            <person name="Daniel R."/>
            <person name="Steinbuchel A."/>
        </authorList>
    </citation>
    <scope>NUCLEOTIDE SEQUENCE [LARGE SCALE GENOMIC DNA]</scope>
    <source>
        <strain evidence="5">SH22a</strain>
    </source>
</reference>
<dbReference type="PANTHER" id="PTHR30055">
    <property type="entry name" value="HTH-TYPE TRANSCRIPTIONAL REGULATOR RUTR"/>
    <property type="match status" value="1"/>
</dbReference>
<evidence type="ECO:0000256" key="2">
    <source>
        <dbReference type="PROSITE-ProRule" id="PRU00335"/>
    </source>
</evidence>
<accession>W5TF59</accession>
<feature type="DNA-binding region" description="H-T-H motif" evidence="2">
    <location>
        <begin position="78"/>
        <end position="97"/>
    </location>
</feature>
<dbReference type="PRINTS" id="PR00455">
    <property type="entry name" value="HTHTETR"/>
</dbReference>
<evidence type="ECO:0000313" key="5">
    <source>
        <dbReference type="EMBL" id="AHH17799.1"/>
    </source>
</evidence>
<dbReference type="Pfam" id="PF00440">
    <property type="entry name" value="TetR_N"/>
    <property type="match status" value="1"/>
</dbReference>
<dbReference type="Gene3D" id="1.10.357.10">
    <property type="entry name" value="Tetracycline Repressor, domain 2"/>
    <property type="match status" value="1"/>
</dbReference>
<dbReference type="PATRIC" id="fig|1415166.3.peg.3085"/>
<organism evidence="5 6">
    <name type="scientific">Nocardia nova SH22a</name>
    <dbReference type="NCBI Taxonomy" id="1415166"/>
    <lineage>
        <taxon>Bacteria</taxon>
        <taxon>Bacillati</taxon>
        <taxon>Actinomycetota</taxon>
        <taxon>Actinomycetes</taxon>
        <taxon>Mycobacteriales</taxon>
        <taxon>Nocardiaceae</taxon>
        <taxon>Nocardia</taxon>
    </lineage>
</organism>
<evidence type="ECO:0000256" key="1">
    <source>
        <dbReference type="ARBA" id="ARBA00023125"/>
    </source>
</evidence>
<feature type="region of interest" description="Disordered" evidence="3">
    <location>
        <begin position="1"/>
        <end position="55"/>
    </location>
</feature>
<proteinExistence type="predicted"/>
<feature type="domain" description="HTH tetR-type" evidence="4">
    <location>
        <begin position="55"/>
        <end position="115"/>
    </location>
</feature>
<evidence type="ECO:0000256" key="3">
    <source>
        <dbReference type="SAM" id="MobiDB-lite"/>
    </source>
</evidence>
<keyword evidence="6" id="KW-1185">Reference proteome</keyword>